<organism evidence="2">
    <name type="scientific">Aphanomyces astaci</name>
    <name type="common">Crayfish plague agent</name>
    <dbReference type="NCBI Taxonomy" id="112090"/>
    <lineage>
        <taxon>Eukaryota</taxon>
        <taxon>Sar</taxon>
        <taxon>Stramenopiles</taxon>
        <taxon>Oomycota</taxon>
        <taxon>Saprolegniomycetes</taxon>
        <taxon>Saprolegniales</taxon>
        <taxon>Verrucalvaceae</taxon>
        <taxon>Aphanomyces</taxon>
    </lineage>
</organism>
<dbReference type="AlphaFoldDB" id="W4FZ88"/>
<dbReference type="PROSITE" id="PS50004">
    <property type="entry name" value="C2"/>
    <property type="match status" value="1"/>
</dbReference>
<sequence>MGYTTVRIHLHKATDLPAADFGIMGGKADPYIVFSLGVHQARSTCVRGSLNPEWTHAHFELKVDAERYATSTLDASVWDNDKLRKDDLLGMVSIPVKDIAEKHVTCTAYDITLEPKFLPRQPRVPVAPSRIHMTVQVLAATEAADVLYYEVWENERYGSTSVYSILKRKWSSHNLKRASGDPKRWLCSSSMSSMLGDTLLESDKFDDVIPTIPAGYMQVEGWHYVKTSGDLQGWVYSRSFEGPWFEEPMTSFYVRRRKWMQVLHRRQEL</sequence>
<dbReference type="InterPro" id="IPR051634">
    <property type="entry name" value="Extended_Synaptotagmin"/>
</dbReference>
<dbReference type="SUPFAM" id="SSF49562">
    <property type="entry name" value="C2 domain (Calcium/lipid-binding domain, CaLB)"/>
    <property type="match status" value="1"/>
</dbReference>
<gene>
    <name evidence="3" type="ORF">B5M09_003570</name>
    <name evidence="2" type="ORF">H257_12156</name>
</gene>
<dbReference type="PANTHER" id="PTHR45761:SF1">
    <property type="entry name" value="EXTENDED SYNAPTOTAGMIN-LIKE PROTEIN 2, ISOFORM C"/>
    <property type="match status" value="1"/>
</dbReference>
<evidence type="ECO:0000313" key="3">
    <source>
        <dbReference type="EMBL" id="RQM25675.1"/>
    </source>
</evidence>
<dbReference type="RefSeq" id="XP_009837578.1">
    <property type="nucleotide sequence ID" value="XM_009839276.1"/>
</dbReference>
<dbReference type="Pfam" id="PF00168">
    <property type="entry name" value="C2"/>
    <property type="match status" value="1"/>
</dbReference>
<dbReference type="STRING" id="112090.W4FZ88"/>
<name>W4FZ88_APHAT</name>
<feature type="domain" description="C2" evidence="1">
    <location>
        <begin position="1"/>
        <end position="109"/>
    </location>
</feature>
<evidence type="ECO:0000259" key="1">
    <source>
        <dbReference type="PROSITE" id="PS50004"/>
    </source>
</evidence>
<proteinExistence type="predicted"/>
<dbReference type="Proteomes" id="UP000284702">
    <property type="component" value="Unassembled WGS sequence"/>
</dbReference>
<dbReference type="GeneID" id="20814152"/>
<dbReference type="PANTHER" id="PTHR45761">
    <property type="entry name" value="EXTENDED SYNAPTOTAGMIN-LIKE PROTEIN 2, ISOFORM C"/>
    <property type="match status" value="1"/>
</dbReference>
<reference evidence="2" key="1">
    <citation type="submission" date="2013-12" db="EMBL/GenBank/DDBJ databases">
        <title>The Genome Sequence of Aphanomyces astaci APO3.</title>
        <authorList>
            <consortium name="The Broad Institute Genomics Platform"/>
            <person name="Russ C."/>
            <person name="Tyler B."/>
            <person name="van West P."/>
            <person name="Dieguez-Uribeondo J."/>
            <person name="Young S.K."/>
            <person name="Zeng Q."/>
            <person name="Gargeya S."/>
            <person name="Fitzgerald M."/>
            <person name="Abouelleil A."/>
            <person name="Alvarado L."/>
            <person name="Chapman S.B."/>
            <person name="Gainer-Dewar J."/>
            <person name="Goldberg J."/>
            <person name="Griggs A."/>
            <person name="Gujja S."/>
            <person name="Hansen M."/>
            <person name="Howarth C."/>
            <person name="Imamovic A."/>
            <person name="Ireland A."/>
            <person name="Larimer J."/>
            <person name="McCowan C."/>
            <person name="Murphy C."/>
            <person name="Pearson M."/>
            <person name="Poon T.W."/>
            <person name="Priest M."/>
            <person name="Roberts A."/>
            <person name="Saif S."/>
            <person name="Shea T."/>
            <person name="Sykes S."/>
            <person name="Wortman J."/>
            <person name="Nusbaum C."/>
            <person name="Birren B."/>
        </authorList>
    </citation>
    <scope>NUCLEOTIDE SEQUENCE [LARGE SCALE GENOMIC DNA]</scope>
    <source>
        <strain evidence="2">APO3</strain>
    </source>
</reference>
<dbReference type="OrthoDB" id="67700at2759"/>
<protein>
    <recommendedName>
        <fullName evidence="1">C2 domain-containing protein</fullName>
    </recommendedName>
</protein>
<dbReference type="VEuPathDB" id="FungiDB:H257_12156"/>
<dbReference type="InterPro" id="IPR000008">
    <property type="entry name" value="C2_dom"/>
</dbReference>
<dbReference type="SMART" id="SM00239">
    <property type="entry name" value="C2"/>
    <property type="match status" value="1"/>
</dbReference>
<dbReference type="EMBL" id="MZMZ02002470">
    <property type="protein sequence ID" value="RQM25675.1"/>
    <property type="molecule type" value="Genomic_DNA"/>
</dbReference>
<dbReference type="CDD" id="cd00030">
    <property type="entry name" value="C2"/>
    <property type="match status" value="1"/>
</dbReference>
<reference evidence="3 4" key="2">
    <citation type="submission" date="2018-07" db="EMBL/GenBank/DDBJ databases">
        <title>Annotation of Aphanomyces astaci genome assembly.</title>
        <authorList>
            <person name="Studholme D.J."/>
        </authorList>
    </citation>
    <scope>NUCLEOTIDE SEQUENCE [LARGE SCALE GENOMIC DNA]</scope>
    <source>
        <strain evidence="3">Pc</strain>
    </source>
</reference>
<dbReference type="Gene3D" id="2.60.40.150">
    <property type="entry name" value="C2 domain"/>
    <property type="match status" value="1"/>
</dbReference>
<evidence type="ECO:0000313" key="4">
    <source>
        <dbReference type="Proteomes" id="UP000284702"/>
    </source>
</evidence>
<dbReference type="InterPro" id="IPR035892">
    <property type="entry name" value="C2_domain_sf"/>
</dbReference>
<evidence type="ECO:0000313" key="2">
    <source>
        <dbReference type="EMBL" id="ETV72792.1"/>
    </source>
</evidence>
<keyword evidence="4" id="KW-1185">Reference proteome</keyword>
<dbReference type="EMBL" id="KI913152">
    <property type="protein sequence ID" value="ETV72792.1"/>
    <property type="molecule type" value="Genomic_DNA"/>
</dbReference>
<accession>W4FZ88</accession>